<dbReference type="InterPro" id="IPR000014">
    <property type="entry name" value="PAS"/>
</dbReference>
<gene>
    <name evidence="12" type="ORF">SAMN02745165_02464</name>
</gene>
<dbReference type="AlphaFoldDB" id="A0A1M6JPI4"/>
<dbReference type="InterPro" id="IPR003661">
    <property type="entry name" value="HisK_dim/P_dom"/>
</dbReference>
<dbReference type="STRING" id="1122189.SAMN02745165_02464"/>
<evidence type="ECO:0000256" key="9">
    <source>
        <dbReference type="SAM" id="Phobius"/>
    </source>
</evidence>
<dbReference type="Pfam" id="PF00512">
    <property type="entry name" value="HisKA"/>
    <property type="match status" value="1"/>
</dbReference>
<dbReference type="CDD" id="cd00130">
    <property type="entry name" value="PAS"/>
    <property type="match status" value="1"/>
</dbReference>
<evidence type="ECO:0000256" key="7">
    <source>
        <dbReference type="ARBA" id="ARBA00022840"/>
    </source>
</evidence>
<dbReference type="InterPro" id="IPR005467">
    <property type="entry name" value="His_kinase_dom"/>
</dbReference>
<evidence type="ECO:0000256" key="3">
    <source>
        <dbReference type="ARBA" id="ARBA00022553"/>
    </source>
</evidence>
<keyword evidence="9" id="KW-0812">Transmembrane</keyword>
<evidence type="ECO:0000259" key="10">
    <source>
        <dbReference type="PROSITE" id="PS50109"/>
    </source>
</evidence>
<dbReference type="Pfam" id="PF02518">
    <property type="entry name" value="HATPase_c"/>
    <property type="match status" value="1"/>
</dbReference>
<dbReference type="CDD" id="cd00082">
    <property type="entry name" value="HisKA"/>
    <property type="match status" value="1"/>
</dbReference>
<evidence type="ECO:0000256" key="8">
    <source>
        <dbReference type="ARBA" id="ARBA00023012"/>
    </source>
</evidence>
<dbReference type="InterPro" id="IPR035965">
    <property type="entry name" value="PAS-like_dom_sf"/>
</dbReference>
<keyword evidence="9" id="KW-1133">Transmembrane helix</keyword>
<dbReference type="SUPFAM" id="SSF55874">
    <property type="entry name" value="ATPase domain of HSP90 chaperone/DNA topoisomerase II/histidine kinase"/>
    <property type="match status" value="1"/>
</dbReference>
<dbReference type="Gene3D" id="3.30.450.20">
    <property type="entry name" value="PAS domain"/>
    <property type="match status" value="1"/>
</dbReference>
<evidence type="ECO:0000256" key="5">
    <source>
        <dbReference type="ARBA" id="ARBA00022741"/>
    </source>
</evidence>
<organism evidence="12 13">
    <name type="scientific">Malonomonas rubra DSM 5091</name>
    <dbReference type="NCBI Taxonomy" id="1122189"/>
    <lineage>
        <taxon>Bacteria</taxon>
        <taxon>Pseudomonadati</taxon>
        <taxon>Thermodesulfobacteriota</taxon>
        <taxon>Desulfuromonadia</taxon>
        <taxon>Desulfuromonadales</taxon>
        <taxon>Geopsychrobacteraceae</taxon>
        <taxon>Malonomonas</taxon>
    </lineage>
</organism>
<dbReference type="InterPro" id="IPR004358">
    <property type="entry name" value="Sig_transdc_His_kin-like_C"/>
</dbReference>
<dbReference type="EMBL" id="FQZT01000009">
    <property type="protein sequence ID" value="SHJ48621.1"/>
    <property type="molecule type" value="Genomic_DNA"/>
</dbReference>
<feature type="transmembrane region" description="Helical" evidence="9">
    <location>
        <begin position="20"/>
        <end position="43"/>
    </location>
</feature>
<name>A0A1M6JPI4_MALRU</name>
<dbReference type="PANTHER" id="PTHR43065">
    <property type="entry name" value="SENSOR HISTIDINE KINASE"/>
    <property type="match status" value="1"/>
</dbReference>
<dbReference type="PROSITE" id="PS50109">
    <property type="entry name" value="HIS_KIN"/>
    <property type="match status" value="1"/>
</dbReference>
<keyword evidence="13" id="KW-1185">Reference proteome</keyword>
<keyword evidence="9" id="KW-0472">Membrane</keyword>
<evidence type="ECO:0000256" key="2">
    <source>
        <dbReference type="ARBA" id="ARBA00012438"/>
    </source>
</evidence>
<keyword evidence="3" id="KW-0597">Phosphoprotein</keyword>
<feature type="transmembrane region" description="Helical" evidence="9">
    <location>
        <begin position="211"/>
        <end position="229"/>
    </location>
</feature>
<dbReference type="GO" id="GO:0005524">
    <property type="term" value="F:ATP binding"/>
    <property type="evidence" value="ECO:0007669"/>
    <property type="project" value="UniProtKB-KW"/>
</dbReference>
<dbReference type="InterPro" id="IPR000700">
    <property type="entry name" value="PAS-assoc_C"/>
</dbReference>
<feature type="domain" description="Histidine kinase" evidence="10">
    <location>
        <begin position="378"/>
        <end position="584"/>
    </location>
</feature>
<dbReference type="NCBIfam" id="TIGR00229">
    <property type="entry name" value="sensory_box"/>
    <property type="match status" value="1"/>
</dbReference>
<dbReference type="InterPro" id="IPR003594">
    <property type="entry name" value="HATPase_dom"/>
</dbReference>
<keyword evidence="5" id="KW-0547">Nucleotide-binding</keyword>
<dbReference type="RefSeq" id="WP_072909045.1">
    <property type="nucleotide sequence ID" value="NZ_FQZT01000009.1"/>
</dbReference>
<dbReference type="GO" id="GO:0000155">
    <property type="term" value="F:phosphorelay sensor kinase activity"/>
    <property type="evidence" value="ECO:0007669"/>
    <property type="project" value="InterPro"/>
</dbReference>
<sequence length="587" mass="65697">MSIPDHNNPIPPNRQDKRFLSIPALGFILASLLLASVLAIVTWHNLDREEQFMEGFLLKQAETLIRAFEAGARTSMMMGPRGGNLETLVTETAREETIAYIFIQDEKGHPVANAGNLPEPESLPPASKVLSADQPQARFLRDQSGQRIYEIAKEFSPLTMMPRRMEMMPRWRNWRGMQGNSDRNEHRQIIYLGLYTEDFDAARAEDVKQSLILLGILFLLSSGGLYALFLSHKSQVTKAALENMELYTDNVIHSMPAGLISIDTERRIVTANSTALEIFARSETDMRGKTLQQLMGTEECSLAPLLRAGKEFIDQPIDCLRQDGETVPLKVSASNLRDREGDLRGMVLILRDQREIKAMEDALERSRRHAALGQMAAGVAHEIRNPLGTLRGFAQYFSRNAKLDDQAKEYADLMVGEVDRLNRTVSALLQFSRPRDPEIIKIDFSTIAQKSLTFVQEEADNKQIDLKLQHLEPGSNLYADPDLLQQVLLNLLQNSIAASDTGGSITLGGKISEEIHLWVQDTGKGISQEEQAKMFNPFYTTKKDGTGLGLAVVQQIVEQHHGRIEVNSQPGQGTCITIILPRREEQA</sequence>
<evidence type="ECO:0000313" key="13">
    <source>
        <dbReference type="Proteomes" id="UP000184171"/>
    </source>
</evidence>
<dbReference type="PANTHER" id="PTHR43065:SF10">
    <property type="entry name" value="PEROXIDE STRESS-ACTIVATED HISTIDINE KINASE MAK3"/>
    <property type="match status" value="1"/>
</dbReference>
<evidence type="ECO:0000259" key="11">
    <source>
        <dbReference type="PROSITE" id="PS50113"/>
    </source>
</evidence>
<dbReference type="InterPro" id="IPR036890">
    <property type="entry name" value="HATPase_C_sf"/>
</dbReference>
<feature type="domain" description="PAC" evidence="11">
    <location>
        <begin position="313"/>
        <end position="365"/>
    </location>
</feature>
<dbReference type="Proteomes" id="UP000184171">
    <property type="component" value="Unassembled WGS sequence"/>
</dbReference>
<dbReference type="InterPro" id="IPR036097">
    <property type="entry name" value="HisK_dim/P_sf"/>
</dbReference>
<dbReference type="PROSITE" id="PS50113">
    <property type="entry name" value="PAC"/>
    <property type="match status" value="1"/>
</dbReference>
<keyword evidence="8" id="KW-0902">Two-component regulatory system</keyword>
<dbReference type="SMART" id="SM00388">
    <property type="entry name" value="HisKA"/>
    <property type="match status" value="1"/>
</dbReference>
<dbReference type="SMART" id="SM00387">
    <property type="entry name" value="HATPase_c"/>
    <property type="match status" value="1"/>
</dbReference>
<protein>
    <recommendedName>
        <fullName evidence="2">histidine kinase</fullName>
        <ecNumber evidence="2">2.7.13.3</ecNumber>
    </recommendedName>
</protein>
<proteinExistence type="predicted"/>
<dbReference type="PRINTS" id="PR00344">
    <property type="entry name" value="BCTRLSENSOR"/>
</dbReference>
<reference evidence="12 13" key="1">
    <citation type="submission" date="2016-11" db="EMBL/GenBank/DDBJ databases">
        <authorList>
            <person name="Jaros S."/>
            <person name="Januszkiewicz K."/>
            <person name="Wedrychowicz H."/>
        </authorList>
    </citation>
    <scope>NUCLEOTIDE SEQUENCE [LARGE SCALE GENOMIC DNA]</scope>
    <source>
        <strain evidence="12 13">DSM 5091</strain>
    </source>
</reference>
<evidence type="ECO:0000313" key="12">
    <source>
        <dbReference type="EMBL" id="SHJ48621.1"/>
    </source>
</evidence>
<evidence type="ECO:0000256" key="6">
    <source>
        <dbReference type="ARBA" id="ARBA00022777"/>
    </source>
</evidence>
<evidence type="ECO:0000256" key="1">
    <source>
        <dbReference type="ARBA" id="ARBA00000085"/>
    </source>
</evidence>
<keyword evidence="6 12" id="KW-0418">Kinase</keyword>
<dbReference type="Gene3D" id="1.10.287.130">
    <property type="match status" value="1"/>
</dbReference>
<dbReference type="OrthoDB" id="9773941at2"/>
<accession>A0A1M6JPI4</accession>
<dbReference type="Gene3D" id="3.30.565.10">
    <property type="entry name" value="Histidine kinase-like ATPase, C-terminal domain"/>
    <property type="match status" value="1"/>
</dbReference>
<evidence type="ECO:0000256" key="4">
    <source>
        <dbReference type="ARBA" id="ARBA00022679"/>
    </source>
</evidence>
<dbReference type="SUPFAM" id="SSF55785">
    <property type="entry name" value="PYP-like sensor domain (PAS domain)"/>
    <property type="match status" value="1"/>
</dbReference>
<dbReference type="Pfam" id="PF13426">
    <property type="entry name" value="PAS_9"/>
    <property type="match status" value="1"/>
</dbReference>
<keyword evidence="4" id="KW-0808">Transferase</keyword>
<dbReference type="EC" id="2.7.13.3" evidence="2"/>
<dbReference type="SMART" id="SM00091">
    <property type="entry name" value="PAS"/>
    <property type="match status" value="1"/>
</dbReference>
<dbReference type="FunFam" id="3.30.565.10:FF:000006">
    <property type="entry name" value="Sensor histidine kinase WalK"/>
    <property type="match status" value="1"/>
</dbReference>
<comment type="catalytic activity">
    <reaction evidence="1">
        <text>ATP + protein L-histidine = ADP + protein N-phospho-L-histidine.</text>
        <dbReference type="EC" id="2.7.13.3"/>
    </reaction>
</comment>
<dbReference type="SUPFAM" id="SSF47384">
    <property type="entry name" value="Homodimeric domain of signal transducing histidine kinase"/>
    <property type="match status" value="1"/>
</dbReference>
<keyword evidence="7" id="KW-0067">ATP-binding</keyword>